<dbReference type="Gene3D" id="3.40.50.300">
    <property type="entry name" value="P-loop containing nucleotide triphosphate hydrolases"/>
    <property type="match status" value="1"/>
</dbReference>
<dbReference type="InterPro" id="IPR027417">
    <property type="entry name" value="P-loop_NTPase"/>
</dbReference>
<protein>
    <recommendedName>
        <fullName evidence="3">DNA helicase</fullName>
    </recommendedName>
</protein>
<name>A0ABN6UW06_9BACT</name>
<gene>
    <name evidence="1" type="ORF">GETHOR_08310</name>
</gene>
<dbReference type="SUPFAM" id="SSF52540">
    <property type="entry name" value="P-loop containing nucleoside triphosphate hydrolases"/>
    <property type="match status" value="1"/>
</dbReference>
<dbReference type="Proteomes" id="UP001242010">
    <property type="component" value="Chromosome"/>
</dbReference>
<evidence type="ECO:0000313" key="2">
    <source>
        <dbReference type="Proteomes" id="UP001242010"/>
    </source>
</evidence>
<reference evidence="2" key="1">
    <citation type="journal article" date="2023" name="Int. J. Syst. Evol. Microbiol.">
        <title>Mesoterricola silvestris gen. nov., sp. nov., Mesoterricola sediminis sp. nov., Geothrix oryzae sp. nov., Geothrix edaphica sp. nov., Geothrix rubra sp. nov., and Geothrix limicola sp. nov., six novel members of Acidobacteriota isolated from soils.</title>
        <authorList>
            <person name="Itoh H."/>
            <person name="Sugisawa Y."/>
            <person name="Mise K."/>
            <person name="Xu Z."/>
            <person name="Kuniyasu M."/>
            <person name="Ushijima N."/>
            <person name="Kawano K."/>
            <person name="Kobayashi E."/>
            <person name="Shiratori Y."/>
            <person name="Masuda Y."/>
            <person name="Senoo K."/>
        </authorList>
    </citation>
    <scope>NUCLEOTIDE SEQUENCE [LARGE SCALE GENOMIC DNA]</scope>
    <source>
        <strain evidence="2">Red222</strain>
    </source>
</reference>
<sequence>MPEGAALGPDLPGCRVITRTKLQQPYLALREAVSGGADWETWKRTPMARMHEIRPEVMRRLLEALSPQVMAPPPLAELLSSEGRLQDAMARQLLDHLASNFSRGRFHVSGGPGSGKSLLARQVARLWASEGRQVLLVAFNKALTYATQGMLDDLEKAGRANVFTYHDLAVTLLSAAERLPVCENESVFFNEQLPCDLNALLQTPEALPQRWDALVVDEAQDLDPEWVRPCWDSSAIRRGTPCCCWRIPPRACTGMRATTLGSPGVWI</sequence>
<organism evidence="1 2">
    <name type="scientific">Geothrix oryzae</name>
    <dbReference type="NCBI Taxonomy" id="2927975"/>
    <lineage>
        <taxon>Bacteria</taxon>
        <taxon>Pseudomonadati</taxon>
        <taxon>Acidobacteriota</taxon>
        <taxon>Holophagae</taxon>
        <taxon>Holophagales</taxon>
        <taxon>Holophagaceae</taxon>
        <taxon>Geothrix</taxon>
    </lineage>
</organism>
<evidence type="ECO:0000313" key="1">
    <source>
        <dbReference type="EMBL" id="BDU68730.1"/>
    </source>
</evidence>
<accession>A0ABN6UW06</accession>
<keyword evidence="2" id="KW-1185">Reference proteome</keyword>
<dbReference type="Pfam" id="PF13245">
    <property type="entry name" value="AAA_19"/>
    <property type="match status" value="1"/>
</dbReference>
<proteinExistence type="predicted"/>
<evidence type="ECO:0008006" key="3">
    <source>
        <dbReference type="Google" id="ProtNLM"/>
    </source>
</evidence>
<dbReference type="EMBL" id="AP027079">
    <property type="protein sequence ID" value="BDU68730.1"/>
    <property type="molecule type" value="Genomic_DNA"/>
</dbReference>